<dbReference type="Proteomes" id="UP000024635">
    <property type="component" value="Unassembled WGS sequence"/>
</dbReference>
<dbReference type="PANTHER" id="PTHR33395">
    <property type="entry name" value="TRANSCRIPTASE, PUTATIVE-RELATED-RELATED"/>
    <property type="match status" value="1"/>
</dbReference>
<dbReference type="InterPro" id="IPR000477">
    <property type="entry name" value="RT_dom"/>
</dbReference>
<protein>
    <recommendedName>
        <fullName evidence="1">Reverse transcriptase domain-containing protein</fullName>
    </recommendedName>
</protein>
<name>A0A016VK95_9BILA</name>
<dbReference type="GO" id="GO:0031012">
    <property type="term" value="C:extracellular matrix"/>
    <property type="evidence" value="ECO:0007669"/>
    <property type="project" value="TreeGrafter"/>
</dbReference>
<evidence type="ECO:0000313" key="3">
    <source>
        <dbReference type="Proteomes" id="UP000024635"/>
    </source>
</evidence>
<dbReference type="SUPFAM" id="SSF56672">
    <property type="entry name" value="DNA/RNA polymerases"/>
    <property type="match status" value="1"/>
</dbReference>
<evidence type="ECO:0000313" key="2">
    <source>
        <dbReference type="EMBL" id="EYC27452.1"/>
    </source>
</evidence>
<dbReference type="STRING" id="53326.A0A016VK95"/>
<dbReference type="EMBL" id="JARK01001345">
    <property type="protein sequence ID" value="EYC27452.1"/>
    <property type="molecule type" value="Genomic_DNA"/>
</dbReference>
<reference evidence="3" key="1">
    <citation type="journal article" date="2015" name="Nat. Genet.">
        <title>The genome and transcriptome of the zoonotic hookworm Ancylostoma ceylanicum identify infection-specific gene families.</title>
        <authorList>
            <person name="Schwarz E.M."/>
            <person name="Hu Y."/>
            <person name="Antoshechkin I."/>
            <person name="Miller M.M."/>
            <person name="Sternberg P.W."/>
            <person name="Aroian R.V."/>
        </authorList>
    </citation>
    <scope>NUCLEOTIDE SEQUENCE</scope>
    <source>
        <strain evidence="3">HY135</strain>
    </source>
</reference>
<keyword evidence="3" id="KW-1185">Reference proteome</keyword>
<gene>
    <name evidence="2" type="primary">Acey_s0009.g735</name>
    <name evidence="2" type="ORF">Y032_0009g735</name>
</gene>
<accession>A0A016VK95</accession>
<dbReference type="AlphaFoldDB" id="A0A016VK95"/>
<comment type="caution">
    <text evidence="2">The sequence shown here is derived from an EMBL/GenBank/DDBJ whole genome shotgun (WGS) entry which is preliminary data.</text>
</comment>
<dbReference type="GO" id="GO:0007508">
    <property type="term" value="P:larval heart development"/>
    <property type="evidence" value="ECO:0007669"/>
    <property type="project" value="TreeGrafter"/>
</dbReference>
<proteinExistence type="predicted"/>
<dbReference type="PANTHER" id="PTHR33395:SF21">
    <property type="entry name" value="PERICARDIN"/>
    <property type="match status" value="1"/>
</dbReference>
<evidence type="ECO:0000259" key="1">
    <source>
        <dbReference type="PROSITE" id="PS50878"/>
    </source>
</evidence>
<dbReference type="PROSITE" id="PS50878">
    <property type="entry name" value="RT_POL"/>
    <property type="match status" value="1"/>
</dbReference>
<dbReference type="GO" id="GO:0061343">
    <property type="term" value="P:cell adhesion involved in heart morphogenesis"/>
    <property type="evidence" value="ECO:0007669"/>
    <property type="project" value="TreeGrafter"/>
</dbReference>
<dbReference type="OrthoDB" id="6243574at2759"/>
<organism evidence="2 3">
    <name type="scientific">Ancylostoma ceylanicum</name>
    <dbReference type="NCBI Taxonomy" id="53326"/>
    <lineage>
        <taxon>Eukaryota</taxon>
        <taxon>Metazoa</taxon>
        <taxon>Ecdysozoa</taxon>
        <taxon>Nematoda</taxon>
        <taxon>Chromadorea</taxon>
        <taxon>Rhabditida</taxon>
        <taxon>Rhabditina</taxon>
        <taxon>Rhabditomorpha</taxon>
        <taxon>Strongyloidea</taxon>
        <taxon>Ancylostomatidae</taxon>
        <taxon>Ancylostomatinae</taxon>
        <taxon>Ancylostoma</taxon>
    </lineage>
</organism>
<feature type="domain" description="Reverse transcriptase" evidence="1">
    <location>
        <begin position="237"/>
        <end position="413"/>
    </location>
</feature>
<sequence length="413" mass="47814">MLKRDFKSVDFEAVNNHLSSVDWYGSLDSVDTVDEKYELFLAVLNHCIELFVPIIKVPLHDSCIPPHLTSLSRKRSLAWRTAVEQDTTESWAAFSRLNKIFSKRLWKFNNNLEKKIVRSKDKNAFYKLINSRIRPKNNIGVLVSSQGTIAQTDREKAEMLADVFELSFSQCKRTEVLQDPMSFPKMSDSIWFYGDDIYNLISKWPSSYSETPDHIPLAFIKGILHTITRPLEYIFNLSFMRSEVPSRWKLLLVTPIPKKPPYTSPTNFRPISITSIFARTFEKILKKKIESHLEEHSIISEFQHGFQKNKSAVTAMLQTLNDWTINADEGYRTDVVYLDFCKAFDKVPHENLLRKLVVIGIHPRINAWIRAFPADRVFRVRINNTLSEPRHVWSGVPQGGGGLIPDPFQYLHL</sequence>
<dbReference type="Pfam" id="PF00078">
    <property type="entry name" value="RVT_1"/>
    <property type="match status" value="1"/>
</dbReference>
<dbReference type="InterPro" id="IPR043502">
    <property type="entry name" value="DNA/RNA_pol_sf"/>
</dbReference>